<dbReference type="InterPro" id="IPR036317">
    <property type="entry name" value="Cullin_homology_sf"/>
</dbReference>
<dbReference type="InterPro" id="IPR036388">
    <property type="entry name" value="WH-like_DNA-bd_sf"/>
</dbReference>
<proteinExistence type="inferred from homology"/>
<keyword evidence="5" id="KW-0832">Ubl conjugation</keyword>
<keyword evidence="4" id="KW-0833">Ubl conjugation pathway</keyword>
<evidence type="ECO:0000313" key="10">
    <source>
        <dbReference type="EMBL" id="OQV24039.1"/>
    </source>
</evidence>
<keyword evidence="3" id="KW-1017">Isopeptide bond</keyword>
<dbReference type="InterPro" id="IPR001373">
    <property type="entry name" value="Cullin_N"/>
</dbReference>
<dbReference type="GO" id="GO:0006511">
    <property type="term" value="P:ubiquitin-dependent protein catabolic process"/>
    <property type="evidence" value="ECO:0007669"/>
    <property type="project" value="InterPro"/>
</dbReference>
<dbReference type="InterPro" id="IPR045093">
    <property type="entry name" value="Cullin"/>
</dbReference>
<name>A0A1W0X921_HYPEX</name>
<accession>A0A1W0X921</accession>
<dbReference type="InterPro" id="IPR036390">
    <property type="entry name" value="WH_DNA-bd_sf"/>
</dbReference>
<dbReference type="Gene3D" id="1.20.1310.10">
    <property type="entry name" value="Cullin Repeats"/>
    <property type="match status" value="4"/>
</dbReference>
<evidence type="ECO:0000256" key="5">
    <source>
        <dbReference type="ARBA" id="ARBA00022843"/>
    </source>
</evidence>
<dbReference type="SMART" id="SM00182">
    <property type="entry name" value="CULLIN"/>
    <property type="match status" value="1"/>
</dbReference>
<dbReference type="Gene3D" id="1.10.10.10">
    <property type="entry name" value="Winged helix-like DNA-binding domain superfamily/Winged helix DNA-binding domain"/>
    <property type="match status" value="1"/>
</dbReference>
<dbReference type="Pfam" id="PF00888">
    <property type="entry name" value="Cullin"/>
    <property type="match status" value="1"/>
</dbReference>
<evidence type="ECO:0000256" key="7">
    <source>
        <dbReference type="PROSITE-ProRule" id="PRU00330"/>
    </source>
</evidence>
<evidence type="ECO:0000256" key="4">
    <source>
        <dbReference type="ARBA" id="ARBA00022786"/>
    </source>
</evidence>
<evidence type="ECO:0000259" key="9">
    <source>
        <dbReference type="PROSITE" id="PS50069"/>
    </source>
</evidence>
<dbReference type="PANTHER" id="PTHR11932">
    <property type="entry name" value="CULLIN"/>
    <property type="match status" value="1"/>
</dbReference>
<evidence type="ECO:0000256" key="8">
    <source>
        <dbReference type="RuleBase" id="RU003829"/>
    </source>
</evidence>
<comment type="pathway">
    <text evidence="1">Protein modification; protein ubiquitination.</text>
</comment>
<dbReference type="EMBL" id="MTYJ01000008">
    <property type="protein sequence ID" value="OQV24039.1"/>
    <property type="molecule type" value="Genomic_DNA"/>
</dbReference>
<dbReference type="SUPFAM" id="SSF46785">
    <property type="entry name" value="Winged helix' DNA-binding domain"/>
    <property type="match status" value="1"/>
</dbReference>
<evidence type="ECO:0000256" key="2">
    <source>
        <dbReference type="ARBA" id="ARBA00006019"/>
    </source>
</evidence>
<comment type="similarity">
    <text evidence="2 7 8">Belongs to the cullin family.</text>
</comment>
<feature type="domain" description="Cullin family profile" evidence="9">
    <location>
        <begin position="406"/>
        <end position="642"/>
    </location>
</feature>
<dbReference type="InterPro" id="IPR019559">
    <property type="entry name" value="Cullin_neddylation_domain"/>
</dbReference>
<dbReference type="PROSITE" id="PS01256">
    <property type="entry name" value="CULLIN_1"/>
    <property type="match status" value="1"/>
</dbReference>
<dbReference type="SUPFAM" id="SSF74788">
    <property type="entry name" value="Cullin repeat-like"/>
    <property type="match status" value="1"/>
</dbReference>
<dbReference type="Proteomes" id="UP000192578">
    <property type="component" value="Unassembled WGS sequence"/>
</dbReference>
<dbReference type="FunFam" id="1.20.1310.10:FF:000014">
    <property type="entry name" value="Cullin 5"/>
    <property type="match status" value="1"/>
</dbReference>
<evidence type="ECO:0000256" key="3">
    <source>
        <dbReference type="ARBA" id="ARBA00022499"/>
    </source>
</evidence>
<dbReference type="Gene3D" id="3.30.230.130">
    <property type="entry name" value="Cullin, Chain C, Domain 2"/>
    <property type="match status" value="1"/>
</dbReference>
<dbReference type="InterPro" id="IPR059120">
    <property type="entry name" value="Cullin-like_AB"/>
</dbReference>
<gene>
    <name evidence="10" type="ORF">BV898_01994</name>
</gene>
<comment type="caution">
    <text evidence="10">The sequence shown here is derived from an EMBL/GenBank/DDBJ whole genome shotgun (WGS) entry which is preliminary data.</text>
</comment>
<dbReference type="Pfam" id="PF26557">
    <property type="entry name" value="Cullin_AB"/>
    <property type="match status" value="1"/>
</dbReference>
<dbReference type="SUPFAM" id="SSF75632">
    <property type="entry name" value="Cullin homology domain"/>
    <property type="match status" value="1"/>
</dbReference>
<dbReference type="GO" id="GO:0031461">
    <property type="term" value="C:cullin-RING ubiquitin ligase complex"/>
    <property type="evidence" value="ECO:0007669"/>
    <property type="project" value="InterPro"/>
</dbReference>
<evidence type="ECO:0000313" key="11">
    <source>
        <dbReference type="Proteomes" id="UP000192578"/>
    </source>
</evidence>
<sequence length="785" mass="90769">MNKIDLTKRGLPADAPPAEVYKKLFQPQFTKILKQHSVPHKEWQELFYDVYNYMLWYEDGVQNLSVIMFEQLNRNTVETVTAAREAIVLEQDDELFLRKYVATWTEYFIISQHAHLPFLSVDNGLLEIKEYADAAKADDIHPIRRMLMTVWNEVVLTPIASRLLQITAKMLVLERDQGLTFGNLITGVRDSFYHVTPQRDFFVQHYESVYISTLEHYYTKATADQFANGSVIDYARWAEITFRDEQIRAKKYLVPSVKFTDPMKRMNERLVEIVLKETRILDALTCTAFQLIEEHRSEPLGVIYRLMDRIPATGLEPLVSAVQAHIIRKGKDDMVESAEIVAVDPEKYVEKLLNLYNSFLILIKDAFGDDHRFTSVRDLGFQEVVNDTTVFSLQLRGRFAAGLESRCPDMLASFCDSLLRKTNISRRLSSEEISERLKRTLQILKYVTNKDVFIMSYQITLARRLILGLTVDMEIEEEMCKWLQNLGMPAEVINRMVRMFGDIRVSEDLSRRWTDYVESKRLMSPLGDVDPKVLNVCSWSRPGDMRTSCTISPDIEEFLSEFERWYAGSFQGRKLALAGSSCTFVLEFTSAVGRYDLEVTMFQAAVLRAFRDHNRGKLTFEALQTALAIPDFELRKTLWGLCTIAKCGNRLMGYAPAVSNPKEFDQGTRFWINMQFAPVARGKPQKRGRINLIGKLQIGGDRLLGEEDTDGISALRELRIQEAVTKVMKTRKKATMTEIHTETIELLKNLFMPNKKMLKEQIEFLIDKEYLTRDERDLNVFHYVA</sequence>
<dbReference type="GO" id="GO:0031625">
    <property type="term" value="F:ubiquitin protein ligase binding"/>
    <property type="evidence" value="ECO:0007669"/>
    <property type="project" value="InterPro"/>
</dbReference>
<dbReference type="InterPro" id="IPR016158">
    <property type="entry name" value="Cullin_homology"/>
</dbReference>
<organism evidence="10 11">
    <name type="scientific">Hypsibius exemplaris</name>
    <name type="common">Freshwater tardigrade</name>
    <dbReference type="NCBI Taxonomy" id="2072580"/>
    <lineage>
        <taxon>Eukaryota</taxon>
        <taxon>Metazoa</taxon>
        <taxon>Ecdysozoa</taxon>
        <taxon>Tardigrada</taxon>
        <taxon>Eutardigrada</taxon>
        <taxon>Parachela</taxon>
        <taxon>Hypsibioidea</taxon>
        <taxon>Hypsibiidae</taxon>
        <taxon>Hypsibius</taxon>
    </lineage>
</organism>
<dbReference type="PROSITE" id="PS50069">
    <property type="entry name" value="CULLIN_2"/>
    <property type="match status" value="1"/>
</dbReference>
<dbReference type="InterPro" id="IPR016159">
    <property type="entry name" value="Cullin_repeat-like_dom_sf"/>
</dbReference>
<dbReference type="AlphaFoldDB" id="A0A1W0X921"/>
<dbReference type="Pfam" id="PF10557">
    <property type="entry name" value="Cullin_Nedd8"/>
    <property type="match status" value="1"/>
</dbReference>
<dbReference type="OrthoDB" id="27073at2759"/>
<reference evidence="11" key="1">
    <citation type="submission" date="2017-01" db="EMBL/GenBank/DDBJ databases">
        <title>Comparative genomics of anhydrobiosis in the tardigrade Hypsibius dujardini.</title>
        <authorList>
            <person name="Yoshida Y."/>
            <person name="Koutsovoulos G."/>
            <person name="Laetsch D."/>
            <person name="Stevens L."/>
            <person name="Kumar S."/>
            <person name="Horikawa D."/>
            <person name="Ishino K."/>
            <person name="Komine S."/>
            <person name="Tomita M."/>
            <person name="Blaxter M."/>
            <person name="Arakawa K."/>
        </authorList>
    </citation>
    <scope>NUCLEOTIDE SEQUENCE [LARGE SCALE GENOMIC DNA]</scope>
    <source>
        <strain evidence="11">Z151</strain>
    </source>
</reference>
<dbReference type="InterPro" id="IPR016157">
    <property type="entry name" value="Cullin_CS"/>
</dbReference>
<dbReference type="SMART" id="SM00884">
    <property type="entry name" value="Cullin_Nedd8"/>
    <property type="match status" value="1"/>
</dbReference>
<protein>
    <recommendedName>
        <fullName evidence="6">Cullin-5</fullName>
    </recommendedName>
</protein>
<evidence type="ECO:0000256" key="1">
    <source>
        <dbReference type="ARBA" id="ARBA00004906"/>
    </source>
</evidence>
<keyword evidence="11" id="KW-1185">Reference proteome</keyword>
<evidence type="ECO:0000256" key="6">
    <source>
        <dbReference type="ARBA" id="ARBA00040451"/>
    </source>
</evidence>